<keyword evidence="2" id="KW-1003">Cell membrane</keyword>
<evidence type="ECO:0000256" key="2">
    <source>
        <dbReference type="ARBA" id="ARBA00022475"/>
    </source>
</evidence>
<feature type="transmembrane region" description="Helical" evidence="6">
    <location>
        <begin position="246"/>
        <end position="267"/>
    </location>
</feature>
<evidence type="ECO:0000256" key="5">
    <source>
        <dbReference type="ARBA" id="ARBA00023136"/>
    </source>
</evidence>
<dbReference type="InterPro" id="IPR002293">
    <property type="entry name" value="AA/rel_permease1"/>
</dbReference>
<dbReference type="Proteomes" id="UP001596138">
    <property type="component" value="Unassembled WGS sequence"/>
</dbReference>
<dbReference type="Pfam" id="PF13520">
    <property type="entry name" value="AA_permease_2"/>
    <property type="match status" value="1"/>
</dbReference>
<keyword evidence="4 6" id="KW-1133">Transmembrane helix</keyword>
<evidence type="ECO:0000256" key="1">
    <source>
        <dbReference type="ARBA" id="ARBA00004651"/>
    </source>
</evidence>
<proteinExistence type="predicted"/>
<evidence type="ECO:0000313" key="7">
    <source>
        <dbReference type="EMBL" id="MFC6239576.1"/>
    </source>
</evidence>
<comment type="caution">
    <text evidence="7">The sequence shown here is derived from an EMBL/GenBank/DDBJ whole genome shotgun (WGS) entry which is preliminary data.</text>
</comment>
<reference evidence="8" key="1">
    <citation type="journal article" date="2019" name="Int. J. Syst. Evol. Microbiol.">
        <title>The Global Catalogue of Microorganisms (GCM) 10K type strain sequencing project: providing services to taxonomists for standard genome sequencing and annotation.</title>
        <authorList>
            <consortium name="The Broad Institute Genomics Platform"/>
            <consortium name="The Broad Institute Genome Sequencing Center for Infectious Disease"/>
            <person name="Wu L."/>
            <person name="Ma J."/>
        </authorList>
    </citation>
    <scope>NUCLEOTIDE SEQUENCE [LARGE SCALE GENOMIC DNA]</scope>
    <source>
        <strain evidence="8">CGMCC 4.7317</strain>
    </source>
</reference>
<keyword evidence="5 6" id="KW-0472">Membrane</keyword>
<dbReference type="PANTHER" id="PTHR42770">
    <property type="entry name" value="AMINO ACID TRANSPORTER-RELATED"/>
    <property type="match status" value="1"/>
</dbReference>
<keyword evidence="3 6" id="KW-0812">Transmembrane</keyword>
<dbReference type="PANTHER" id="PTHR42770:SF16">
    <property type="entry name" value="AMINO ACID PERMEASE"/>
    <property type="match status" value="1"/>
</dbReference>
<evidence type="ECO:0000256" key="3">
    <source>
        <dbReference type="ARBA" id="ARBA00022692"/>
    </source>
</evidence>
<gene>
    <name evidence="7" type="ORF">ACFQGU_17025</name>
</gene>
<feature type="transmembrane region" description="Helical" evidence="6">
    <location>
        <begin position="6"/>
        <end position="30"/>
    </location>
</feature>
<evidence type="ECO:0000256" key="6">
    <source>
        <dbReference type="SAM" id="Phobius"/>
    </source>
</evidence>
<feature type="transmembrane region" description="Helical" evidence="6">
    <location>
        <begin position="315"/>
        <end position="336"/>
    </location>
</feature>
<feature type="transmembrane region" description="Helical" evidence="6">
    <location>
        <begin position="146"/>
        <end position="169"/>
    </location>
</feature>
<feature type="transmembrane region" description="Helical" evidence="6">
    <location>
        <begin position="68"/>
        <end position="89"/>
    </location>
</feature>
<dbReference type="InterPro" id="IPR050367">
    <property type="entry name" value="APC_superfamily"/>
</dbReference>
<feature type="transmembrane region" description="Helical" evidence="6">
    <location>
        <begin position="42"/>
        <end position="62"/>
    </location>
</feature>
<feature type="transmembrane region" description="Helical" evidence="6">
    <location>
        <begin position="203"/>
        <end position="225"/>
    </location>
</feature>
<organism evidence="7 8">
    <name type="scientific">Longivirga aurantiaca</name>
    <dbReference type="NCBI Taxonomy" id="1837743"/>
    <lineage>
        <taxon>Bacteria</taxon>
        <taxon>Bacillati</taxon>
        <taxon>Actinomycetota</taxon>
        <taxon>Actinomycetes</taxon>
        <taxon>Sporichthyales</taxon>
        <taxon>Sporichthyaceae</taxon>
        <taxon>Longivirga</taxon>
    </lineage>
</organism>
<feature type="transmembrane region" description="Helical" evidence="6">
    <location>
        <begin position="279"/>
        <end position="303"/>
    </location>
</feature>
<dbReference type="PIRSF" id="PIRSF006060">
    <property type="entry name" value="AA_transporter"/>
    <property type="match status" value="1"/>
</dbReference>
<accession>A0ABW1T4B2</accession>
<keyword evidence="8" id="KW-1185">Reference proteome</keyword>
<feature type="non-terminal residue" evidence="7">
    <location>
        <position position="1"/>
    </location>
</feature>
<dbReference type="EMBL" id="JBHSTI010000050">
    <property type="protein sequence ID" value="MFC6239576.1"/>
    <property type="molecule type" value="Genomic_DNA"/>
</dbReference>
<comment type="subcellular location">
    <subcellularLocation>
        <location evidence="1">Cell membrane</location>
        <topology evidence="1">Multi-pass membrane protein</topology>
    </subcellularLocation>
</comment>
<dbReference type="Gene3D" id="1.20.1740.10">
    <property type="entry name" value="Amino acid/polyamine transporter I"/>
    <property type="match status" value="1"/>
</dbReference>
<name>A0ABW1T4B2_9ACTN</name>
<evidence type="ECO:0000256" key="4">
    <source>
        <dbReference type="ARBA" id="ARBA00022989"/>
    </source>
</evidence>
<protein>
    <submittedName>
        <fullName evidence="7">APC family permease</fullName>
    </submittedName>
</protein>
<feature type="transmembrane region" description="Helical" evidence="6">
    <location>
        <begin position="348"/>
        <end position="371"/>
    </location>
</feature>
<sequence>PFGLSVGLMILAAYSMIAAAIAGGLGYFSATLFRDYFGVDIAWYWYAIGMMAVMFLLSYYRVTVTARILGFLLTLEVLVVIILCVSIIVQGGADGQMPESLNPASWSSAPALGIGFFFAFWSWIGFETTAIYGEETHDPKKTVPRATFIAVLVLGTFYTFASYAGIVGFGNQSVEKATELLGTYYFVLADLYSVPIVRTAMDIFVVTGFFACVFAMQNNASRYFYSLGRDRILPPALGMTHPKYKSPYVASAAQTVTAIVTVALFAMAGADPLLELSTWLAIFSTLSVIAVQCLVSIAVIMYFNRIGRNGPGDYWKTMIAPIIGTIAQLVIMGLLLQNLTFLAGSEATVVQLIPLFVAIVAVVGFVYALWLRRSSPERYERIGMLHDEEMMEAFVDEKAILDDQRAP</sequence>
<dbReference type="RefSeq" id="WP_386768891.1">
    <property type="nucleotide sequence ID" value="NZ_JBHSTI010000050.1"/>
</dbReference>
<feature type="transmembrane region" description="Helical" evidence="6">
    <location>
        <begin position="109"/>
        <end position="126"/>
    </location>
</feature>
<evidence type="ECO:0000313" key="8">
    <source>
        <dbReference type="Proteomes" id="UP001596138"/>
    </source>
</evidence>